<name>A0A5M9K8H1_MONFR</name>
<dbReference type="PROSITE" id="PS00194">
    <property type="entry name" value="THIOREDOXIN_1"/>
    <property type="match status" value="1"/>
</dbReference>
<comment type="similarity">
    <text evidence="1">Belongs to the thioredoxin family.</text>
</comment>
<dbReference type="Pfam" id="PF00085">
    <property type="entry name" value="Thioredoxin"/>
    <property type="match status" value="1"/>
</dbReference>
<evidence type="ECO:0000313" key="5">
    <source>
        <dbReference type="Proteomes" id="UP000322873"/>
    </source>
</evidence>
<reference evidence="4 5" key="1">
    <citation type="submission" date="2019-06" db="EMBL/GenBank/DDBJ databases">
        <title>Genome Sequence of the Brown Rot Fungal Pathogen Monilinia fructicola.</title>
        <authorList>
            <person name="De Miccolis Angelini R.M."/>
            <person name="Landi L."/>
            <person name="Abate D."/>
            <person name="Pollastro S."/>
            <person name="Romanazzi G."/>
            <person name="Faretra F."/>
        </authorList>
    </citation>
    <scope>NUCLEOTIDE SEQUENCE [LARGE SCALE GENOMIC DNA]</scope>
    <source>
        <strain evidence="4 5">Mfrc123</strain>
    </source>
</reference>
<dbReference type="Gene3D" id="3.40.30.10">
    <property type="entry name" value="Glutaredoxin"/>
    <property type="match status" value="1"/>
</dbReference>
<dbReference type="InterPro" id="IPR036249">
    <property type="entry name" value="Thioredoxin-like_sf"/>
</dbReference>
<organism evidence="4 5">
    <name type="scientific">Monilinia fructicola</name>
    <name type="common">Brown rot fungus</name>
    <name type="synonym">Ciboria fructicola</name>
    <dbReference type="NCBI Taxonomy" id="38448"/>
    <lineage>
        <taxon>Eukaryota</taxon>
        <taxon>Fungi</taxon>
        <taxon>Dikarya</taxon>
        <taxon>Ascomycota</taxon>
        <taxon>Pezizomycotina</taxon>
        <taxon>Leotiomycetes</taxon>
        <taxon>Helotiales</taxon>
        <taxon>Sclerotiniaceae</taxon>
        <taxon>Monilinia</taxon>
    </lineage>
</organism>
<dbReference type="SUPFAM" id="SSF52833">
    <property type="entry name" value="Thioredoxin-like"/>
    <property type="match status" value="1"/>
</dbReference>
<dbReference type="EMBL" id="VICG01000001">
    <property type="protein sequence ID" value="KAA8576783.1"/>
    <property type="molecule type" value="Genomic_DNA"/>
</dbReference>
<accession>A0A5M9K8H1</accession>
<comment type="caution">
    <text evidence="4">The sequence shown here is derived from an EMBL/GenBank/DDBJ whole genome shotgun (WGS) entry which is preliminary data.</text>
</comment>
<dbReference type="PANTHER" id="PTHR46115">
    <property type="entry name" value="THIOREDOXIN-LIKE PROTEIN 1"/>
    <property type="match status" value="1"/>
</dbReference>
<dbReference type="InterPro" id="IPR017937">
    <property type="entry name" value="Thioredoxin_CS"/>
</dbReference>
<sequence>MLEKRSNNQLITTQPSKNKLTSFDLLLTPTVFARLEASIRMAVHIESSMQFSKLLGSSTIVVSDFYADWCGPCKAIAPTYESLATKHSKPNRVTFTKINVDNQQSIAQRYGVRAMPTFLIFRSGSVIETIQGADARKLTTAIENAVKLSGAAKPSYSSVGRTLGGSSTSSSVARNFSFDRLLHDIIAFFGLYLYSLFSFDAYTAAENSPFNIHRVPAAPAAKPTGGRTGVSTQVGKKLGTIADLAGKD</sequence>
<gene>
    <name evidence="4" type="ORF">EYC84_006840</name>
</gene>
<evidence type="ECO:0000259" key="3">
    <source>
        <dbReference type="PROSITE" id="PS51352"/>
    </source>
</evidence>
<keyword evidence="5" id="KW-1185">Reference proteome</keyword>
<proteinExistence type="inferred from homology"/>
<dbReference type="PRINTS" id="PR00421">
    <property type="entry name" value="THIOREDOXIN"/>
</dbReference>
<evidence type="ECO:0000313" key="4">
    <source>
        <dbReference type="EMBL" id="KAA8576783.1"/>
    </source>
</evidence>
<keyword evidence="2" id="KW-1015">Disulfide bond</keyword>
<evidence type="ECO:0000256" key="2">
    <source>
        <dbReference type="ARBA" id="ARBA00023157"/>
    </source>
</evidence>
<protein>
    <recommendedName>
        <fullName evidence="3">Thioredoxin domain-containing protein</fullName>
    </recommendedName>
</protein>
<feature type="domain" description="Thioredoxin" evidence="3">
    <location>
        <begin position="14"/>
        <end position="147"/>
    </location>
</feature>
<dbReference type="InterPro" id="IPR013766">
    <property type="entry name" value="Thioredoxin_domain"/>
</dbReference>
<evidence type="ECO:0000256" key="1">
    <source>
        <dbReference type="ARBA" id="ARBA00008987"/>
    </source>
</evidence>
<dbReference type="AlphaFoldDB" id="A0A5M9K8H1"/>
<dbReference type="Proteomes" id="UP000322873">
    <property type="component" value="Unassembled WGS sequence"/>
</dbReference>
<dbReference type="CDD" id="cd02947">
    <property type="entry name" value="TRX_family"/>
    <property type="match status" value="1"/>
</dbReference>
<dbReference type="PROSITE" id="PS51352">
    <property type="entry name" value="THIOREDOXIN_2"/>
    <property type="match status" value="1"/>
</dbReference>
<dbReference type="VEuPathDB" id="FungiDB:MFRU_014g01120"/>